<dbReference type="Pfam" id="PF00370">
    <property type="entry name" value="FGGY_N"/>
    <property type="match status" value="1"/>
</dbReference>
<gene>
    <name evidence="7" type="primary">lsrK</name>
    <name evidence="7" type="ORF">IC621_04310</name>
</gene>
<dbReference type="GO" id="GO:0009372">
    <property type="term" value="P:quorum sensing"/>
    <property type="evidence" value="ECO:0007669"/>
    <property type="project" value="InterPro"/>
</dbReference>
<dbReference type="InterPro" id="IPR050406">
    <property type="entry name" value="FGGY_Carb_Kinase"/>
</dbReference>
<dbReference type="PANTHER" id="PTHR43095:SF5">
    <property type="entry name" value="XYLULOSE KINASE"/>
    <property type="match status" value="1"/>
</dbReference>
<dbReference type="EC" id="2.7.1.189" evidence="7"/>
<feature type="domain" description="Carbohydrate kinase FGGY C-terminal" evidence="6">
    <location>
        <begin position="273"/>
        <end position="456"/>
    </location>
</feature>
<dbReference type="RefSeq" id="WP_191156152.1">
    <property type="nucleotide sequence ID" value="NZ_JACXAI010000003.1"/>
</dbReference>
<evidence type="ECO:0000256" key="3">
    <source>
        <dbReference type="ARBA" id="ARBA00022679"/>
    </source>
</evidence>
<feature type="domain" description="Carbohydrate kinase FGGY N-terminal" evidence="5">
    <location>
        <begin position="3"/>
        <end position="249"/>
    </location>
</feature>
<accession>A0A926RWD1</accession>
<dbReference type="InterPro" id="IPR018484">
    <property type="entry name" value="FGGY_N"/>
</dbReference>
<organism evidence="7 8">
    <name type="scientific">Metabacillus arenae</name>
    <dbReference type="NCBI Taxonomy" id="2771434"/>
    <lineage>
        <taxon>Bacteria</taxon>
        <taxon>Bacillati</taxon>
        <taxon>Bacillota</taxon>
        <taxon>Bacilli</taxon>
        <taxon>Bacillales</taxon>
        <taxon>Bacillaceae</taxon>
        <taxon>Metabacillus</taxon>
    </lineage>
</organism>
<dbReference type="PANTHER" id="PTHR43095">
    <property type="entry name" value="SUGAR KINASE"/>
    <property type="match status" value="1"/>
</dbReference>
<dbReference type="InterPro" id="IPR018485">
    <property type="entry name" value="FGGY_C"/>
</dbReference>
<dbReference type="GO" id="GO:0071518">
    <property type="term" value="F:autoinducer-2 kinase activity"/>
    <property type="evidence" value="ECO:0007669"/>
    <property type="project" value="InterPro"/>
</dbReference>
<dbReference type="InterPro" id="IPR043129">
    <property type="entry name" value="ATPase_NBD"/>
</dbReference>
<dbReference type="AlphaFoldDB" id="A0A926RWD1"/>
<evidence type="ECO:0000256" key="1">
    <source>
        <dbReference type="ARBA" id="ARBA00009156"/>
    </source>
</evidence>
<keyword evidence="4 7" id="KW-0418">Kinase</keyword>
<dbReference type="PIRSF" id="PIRSF000538">
    <property type="entry name" value="GlpK"/>
    <property type="match status" value="1"/>
</dbReference>
<keyword evidence="8" id="KW-1185">Reference proteome</keyword>
<keyword evidence="2" id="KW-0963">Cytoplasm</keyword>
<proteinExistence type="inferred from homology"/>
<evidence type="ECO:0000259" key="6">
    <source>
        <dbReference type="Pfam" id="PF02782"/>
    </source>
</evidence>
<comment type="similarity">
    <text evidence="1">Belongs to the FGGY kinase family.</text>
</comment>
<dbReference type="CDD" id="cd07775">
    <property type="entry name" value="ASKHA_NBD_FGGY_AI-2K"/>
    <property type="match status" value="1"/>
</dbReference>
<dbReference type="SUPFAM" id="SSF53067">
    <property type="entry name" value="Actin-like ATPase domain"/>
    <property type="match status" value="2"/>
</dbReference>
<dbReference type="GO" id="GO:0005975">
    <property type="term" value="P:carbohydrate metabolic process"/>
    <property type="evidence" value="ECO:0007669"/>
    <property type="project" value="InterPro"/>
</dbReference>
<dbReference type="InterPro" id="IPR033676">
    <property type="entry name" value="AI-2_kinase"/>
</dbReference>
<reference evidence="7" key="1">
    <citation type="submission" date="2020-09" db="EMBL/GenBank/DDBJ databases">
        <title>A novel bacterium of genus Bacillus, isolated from South China Sea.</title>
        <authorList>
            <person name="Huang H."/>
            <person name="Mo K."/>
            <person name="Hu Y."/>
        </authorList>
    </citation>
    <scope>NUCLEOTIDE SEQUENCE</scope>
    <source>
        <strain evidence="7">IB182487</strain>
    </source>
</reference>
<protein>
    <submittedName>
        <fullName evidence="7">Autoinducer-2 kinase</fullName>
        <ecNumber evidence="7">2.7.1.189</ecNumber>
    </submittedName>
</protein>
<sequence length="525" mass="58823">MEYILVFDAGTGSIRAVLFDRHGRQAGVSQIEWHHLSEESYPGSMNFDWEKNWQLVVRCAKEVIKKTDINRCDIKAISATSMREGIVLYNKDGNEIWACANVDARASEEVSFLKQLDPELEQKIYDISGQTFALSALPRLLWLKNHQPHIYEKADAMTMINDWILYKLCGRLQVDPSNGCTTGIFDLASRKWNNSIAEICNIKSSILPKVNEAGTVLGHVTNETAVITGLLKGTPVISGGGDAQMASIGVGAVEDKQTVVSGGSFWQQEVNIKQPLTDKHGRIRVNCHVVPDLWQLETIAFFPGLVMRWFRDAFCDEEKNESQRTGKDPYEILEEKARNVPVGANGIMPIFSDIMNYMSWRHAAPSFINLTLDPQKTGKKEMFKSLQENAALITLGNLKLIQEETGFYPKEVIFAGGASKGKLWSQTLADCLGVPVKVPVIKEAAALGTALYAGIGAGLYSSIQEAVNLTIKWERNHQPNMDHHKQYLAIYDNWRKIYNEQLKLADSGLTTHMWKAPGFFSIERR</sequence>
<name>A0A926RWD1_9BACI</name>
<evidence type="ECO:0000259" key="5">
    <source>
        <dbReference type="Pfam" id="PF00370"/>
    </source>
</evidence>
<evidence type="ECO:0000256" key="4">
    <source>
        <dbReference type="ARBA" id="ARBA00022777"/>
    </source>
</evidence>
<dbReference type="Gene3D" id="3.30.420.40">
    <property type="match status" value="2"/>
</dbReference>
<evidence type="ECO:0000313" key="8">
    <source>
        <dbReference type="Proteomes" id="UP000626844"/>
    </source>
</evidence>
<dbReference type="InterPro" id="IPR000577">
    <property type="entry name" value="Carb_kinase_FGGY"/>
</dbReference>
<dbReference type="EMBL" id="JACXAI010000003">
    <property type="protein sequence ID" value="MBD1379445.1"/>
    <property type="molecule type" value="Genomic_DNA"/>
</dbReference>
<evidence type="ECO:0000256" key="2">
    <source>
        <dbReference type="ARBA" id="ARBA00022490"/>
    </source>
</evidence>
<dbReference type="Pfam" id="PF02782">
    <property type="entry name" value="FGGY_C"/>
    <property type="match status" value="1"/>
</dbReference>
<comment type="caution">
    <text evidence="7">The sequence shown here is derived from an EMBL/GenBank/DDBJ whole genome shotgun (WGS) entry which is preliminary data.</text>
</comment>
<keyword evidence="3 7" id="KW-0808">Transferase</keyword>
<dbReference type="NCBIfam" id="NF008187">
    <property type="entry name" value="PRK10939.1"/>
    <property type="match status" value="1"/>
</dbReference>
<dbReference type="Proteomes" id="UP000626844">
    <property type="component" value="Unassembled WGS sequence"/>
</dbReference>
<evidence type="ECO:0000313" key="7">
    <source>
        <dbReference type="EMBL" id="MBD1379445.1"/>
    </source>
</evidence>